<keyword evidence="3" id="KW-1185">Reference proteome</keyword>
<name>A0A6G1DUQ3_9ORYZ</name>
<organism evidence="2 3">
    <name type="scientific">Oryza meyeriana var. granulata</name>
    <dbReference type="NCBI Taxonomy" id="110450"/>
    <lineage>
        <taxon>Eukaryota</taxon>
        <taxon>Viridiplantae</taxon>
        <taxon>Streptophyta</taxon>
        <taxon>Embryophyta</taxon>
        <taxon>Tracheophyta</taxon>
        <taxon>Spermatophyta</taxon>
        <taxon>Magnoliopsida</taxon>
        <taxon>Liliopsida</taxon>
        <taxon>Poales</taxon>
        <taxon>Poaceae</taxon>
        <taxon>BOP clade</taxon>
        <taxon>Oryzoideae</taxon>
        <taxon>Oryzeae</taxon>
        <taxon>Oryzinae</taxon>
        <taxon>Oryza</taxon>
        <taxon>Oryza meyeriana</taxon>
    </lineage>
</organism>
<dbReference type="Proteomes" id="UP000479710">
    <property type="component" value="Unassembled WGS sequence"/>
</dbReference>
<dbReference type="EMBL" id="SPHZ02000005">
    <property type="protein sequence ID" value="KAF0916575.1"/>
    <property type="molecule type" value="Genomic_DNA"/>
</dbReference>
<evidence type="ECO:0000313" key="3">
    <source>
        <dbReference type="Proteomes" id="UP000479710"/>
    </source>
</evidence>
<protein>
    <submittedName>
        <fullName evidence="2">Uncharacterized protein</fullName>
    </submittedName>
</protein>
<accession>A0A6G1DUQ3</accession>
<gene>
    <name evidence="2" type="ORF">E2562_007650</name>
</gene>
<reference evidence="2 3" key="1">
    <citation type="submission" date="2019-11" db="EMBL/GenBank/DDBJ databases">
        <title>Whole genome sequence of Oryza granulata.</title>
        <authorList>
            <person name="Li W."/>
        </authorList>
    </citation>
    <scope>NUCLEOTIDE SEQUENCE [LARGE SCALE GENOMIC DNA]</scope>
    <source>
        <strain evidence="3">cv. Menghai</strain>
        <tissue evidence="2">Leaf</tissue>
    </source>
</reference>
<sequence>MTGQTSDGERIAGGASSRRESTDGEGGRQVTRAERKEGWESKPSLASSAWNWFPPAALRRVRRRSRRRRLENAWACVVGPYWAEKNEARIKAHETYEAAGKGRGRGRDGGLKPQGRRRRLGLVSSLFIGFLPPAEQSHSKSIIRRAHQHEQGSTRALRSRFARIFVVVSLRAEKRQGGAARKGRGKGK</sequence>
<evidence type="ECO:0000256" key="1">
    <source>
        <dbReference type="SAM" id="MobiDB-lite"/>
    </source>
</evidence>
<evidence type="ECO:0000313" key="2">
    <source>
        <dbReference type="EMBL" id="KAF0916575.1"/>
    </source>
</evidence>
<comment type="caution">
    <text evidence="2">The sequence shown here is derived from an EMBL/GenBank/DDBJ whole genome shotgun (WGS) entry which is preliminary data.</text>
</comment>
<proteinExistence type="predicted"/>
<dbReference type="AlphaFoldDB" id="A0A6G1DUQ3"/>
<feature type="compositionally biased region" description="Basic and acidic residues" evidence="1">
    <location>
        <begin position="17"/>
        <end position="40"/>
    </location>
</feature>
<feature type="region of interest" description="Disordered" evidence="1">
    <location>
        <begin position="1"/>
        <end position="46"/>
    </location>
</feature>